<evidence type="ECO:0000313" key="1">
    <source>
        <dbReference type="EMBL" id="SFK61170.1"/>
    </source>
</evidence>
<dbReference type="InterPro" id="IPR027417">
    <property type="entry name" value="P-loop_NTPase"/>
</dbReference>
<dbReference type="GO" id="GO:0008146">
    <property type="term" value="F:sulfotransferase activity"/>
    <property type="evidence" value="ECO:0007669"/>
    <property type="project" value="InterPro"/>
</dbReference>
<evidence type="ECO:0000313" key="2">
    <source>
        <dbReference type="Proteomes" id="UP000198851"/>
    </source>
</evidence>
<dbReference type="STRING" id="1280847.SAMN04488036_101666"/>
<dbReference type="Proteomes" id="UP000198851">
    <property type="component" value="Unassembled WGS sequence"/>
</dbReference>
<reference evidence="2" key="1">
    <citation type="submission" date="2016-10" db="EMBL/GenBank/DDBJ databases">
        <authorList>
            <person name="Varghese N."/>
            <person name="Submissions S."/>
        </authorList>
    </citation>
    <scope>NUCLEOTIDE SEQUENCE [LARGE SCALE GENOMIC DNA]</scope>
    <source>
        <strain evidence="2">DSM 28453</strain>
    </source>
</reference>
<keyword evidence="2" id="KW-1185">Reference proteome</keyword>
<dbReference type="GO" id="GO:0016020">
    <property type="term" value="C:membrane"/>
    <property type="evidence" value="ECO:0007669"/>
    <property type="project" value="InterPro"/>
</dbReference>
<gene>
    <name evidence="1" type="ORF">SAMN04488036_101666</name>
</gene>
<dbReference type="InterPro" id="IPR005331">
    <property type="entry name" value="Sulfotransferase"/>
</dbReference>
<dbReference type="SUPFAM" id="SSF52540">
    <property type="entry name" value="P-loop containing nucleoside triphosphate hydrolases"/>
    <property type="match status" value="1"/>
</dbReference>
<name>A0A1I4AYE2_9RHOB</name>
<dbReference type="AlphaFoldDB" id="A0A1I4AYE2"/>
<accession>A0A1I4AYE2</accession>
<protein>
    <submittedName>
        <fullName evidence="1">Sulfotransferase family protein</fullName>
    </submittedName>
</protein>
<dbReference type="OrthoDB" id="288532at2"/>
<proteinExistence type="predicted"/>
<sequence length="223" mass="26296">MILSQSHKFIFVHVPKTAGTAMTSALEPFGIYPPRTLWRSFVRRLPIQESPDTVYLRKHETAAGVRRKLGGHVFDQFHRFAVVRNPYDHAVSHYEFMKQFRIPKIAEKVAKMSFADYLRYRMKSPFWNDTFFARLPNQSYFLTDENGALLVHRLLRFESLADDFDKMAHDLGMGNVTLRRENETISRADKRPWQSYYDNESKDLARKLYAMDFELLGYRSQIS</sequence>
<dbReference type="Gene3D" id="3.40.50.300">
    <property type="entry name" value="P-loop containing nucleotide triphosphate hydrolases"/>
    <property type="match status" value="1"/>
</dbReference>
<keyword evidence="1" id="KW-0808">Transferase</keyword>
<organism evidence="1 2">
    <name type="scientific">Shimia haliotis</name>
    <dbReference type="NCBI Taxonomy" id="1280847"/>
    <lineage>
        <taxon>Bacteria</taxon>
        <taxon>Pseudomonadati</taxon>
        <taxon>Pseudomonadota</taxon>
        <taxon>Alphaproteobacteria</taxon>
        <taxon>Rhodobacterales</taxon>
        <taxon>Roseobacteraceae</taxon>
    </lineage>
</organism>
<dbReference type="RefSeq" id="WP_093320193.1">
    <property type="nucleotide sequence ID" value="NZ_FOSZ01000001.1"/>
</dbReference>
<dbReference type="Pfam" id="PF03567">
    <property type="entry name" value="Sulfotransfer_2"/>
    <property type="match status" value="1"/>
</dbReference>
<dbReference type="EMBL" id="FOSZ01000001">
    <property type="protein sequence ID" value="SFK61170.1"/>
    <property type="molecule type" value="Genomic_DNA"/>
</dbReference>